<sequence>MTASKTLVNGSAKAKKIDWEVPRKVLHSSIGFLTLALYMTRSSPQPVITALTCGLCVVVPADFLRLKWPGPGSKFTQTYEGLMGFLMRESEKKTWNGVIWYLVGVNFALYFYPLDIAVVSILILSWADTAASTFGRLYGPHTPALPPQTPVLRLPLAQRKSSAGFFAACVTGALIVVTFYKYIGPLRPHDLTWTFERGVISSPSPLPALSSLFPSWGGIHTGGWPGLALLAVVTGLVSGVAEALDLGSLDDNLTLPIISGACIWGFFKLCSFFSS</sequence>
<dbReference type="PANTHER" id="PTHR31303:SF1">
    <property type="entry name" value="CTP-DEPENDENT DIACYLGLYCEROL KINASE 1"/>
    <property type="match status" value="1"/>
</dbReference>
<keyword evidence="1" id="KW-0472">Membrane</keyword>
<dbReference type="OrthoDB" id="5673at2759"/>
<evidence type="ECO:0000313" key="2">
    <source>
        <dbReference type="EMBL" id="KZP16741.1"/>
    </source>
</evidence>
<evidence type="ECO:0008006" key="3">
    <source>
        <dbReference type="Google" id="ProtNLM"/>
    </source>
</evidence>
<keyword evidence="1" id="KW-0812">Transmembrane</keyword>
<feature type="transmembrane region" description="Helical" evidence="1">
    <location>
        <begin position="222"/>
        <end position="241"/>
    </location>
</feature>
<dbReference type="PANTHER" id="PTHR31303">
    <property type="entry name" value="CTP-DEPENDENT DIACYLGLYCEROL KINASE 1"/>
    <property type="match status" value="1"/>
</dbReference>
<feature type="transmembrane region" description="Helical" evidence="1">
    <location>
        <begin position="253"/>
        <end position="273"/>
    </location>
</feature>
<dbReference type="STRING" id="436010.A0A166FF78"/>
<protein>
    <recommendedName>
        <fullName evidence="3">Phosphatidate cytidylyltransferase</fullName>
    </recommendedName>
</protein>
<dbReference type="GO" id="GO:0004143">
    <property type="term" value="F:ATP-dependent diacylglycerol kinase activity"/>
    <property type="evidence" value="ECO:0007669"/>
    <property type="project" value="InterPro"/>
</dbReference>
<gene>
    <name evidence="2" type="ORF">FIBSPDRAFT_748263</name>
</gene>
<dbReference type="InterPro" id="IPR037997">
    <property type="entry name" value="Dgk1-like"/>
</dbReference>
<keyword evidence="1" id="KW-1133">Transmembrane helix</keyword>
<dbReference type="GO" id="GO:0005789">
    <property type="term" value="C:endoplasmic reticulum membrane"/>
    <property type="evidence" value="ECO:0007669"/>
    <property type="project" value="TreeGrafter"/>
</dbReference>
<reference evidence="2" key="1">
    <citation type="journal article" date="2016" name="Mol. Biol. Evol.">
        <title>Comparative Genomics of Early-Diverging Mushroom-Forming Fungi Provides Insights into the Origins of Lignocellulose Decay Capabilities.</title>
        <authorList>
            <person name="Nagy L.G."/>
            <person name="Riley R."/>
            <person name="Tritt A."/>
            <person name="Adam C."/>
            <person name="Daum C."/>
            <person name="Floudas D."/>
            <person name="Sun H."/>
            <person name="Yadav J.S."/>
            <person name="Pangilinan J."/>
            <person name="Larsson K.H."/>
            <person name="Matsuura K."/>
            <person name="Barry K."/>
            <person name="Labutti K."/>
            <person name="Kuo R."/>
            <person name="Ohm R.A."/>
            <person name="Bhattacharya S.S."/>
            <person name="Shirouzu T."/>
            <person name="Yoshinaga Y."/>
            <person name="Martin F.M."/>
            <person name="Grigoriev I.V."/>
            <person name="Hibbett D.S."/>
        </authorList>
    </citation>
    <scope>NUCLEOTIDE SEQUENCE [LARGE SCALE GENOMIC DNA]</scope>
    <source>
        <strain evidence="2">CBS 109695</strain>
    </source>
</reference>
<dbReference type="EMBL" id="KV417590">
    <property type="protein sequence ID" value="KZP16741.1"/>
    <property type="molecule type" value="Genomic_DNA"/>
</dbReference>
<organism evidence="2">
    <name type="scientific">Athelia psychrophila</name>
    <dbReference type="NCBI Taxonomy" id="1759441"/>
    <lineage>
        <taxon>Eukaryota</taxon>
        <taxon>Fungi</taxon>
        <taxon>Dikarya</taxon>
        <taxon>Basidiomycota</taxon>
        <taxon>Agaricomycotina</taxon>
        <taxon>Agaricomycetes</taxon>
        <taxon>Agaricomycetidae</taxon>
        <taxon>Atheliales</taxon>
        <taxon>Atheliaceae</taxon>
        <taxon>Athelia</taxon>
    </lineage>
</organism>
<dbReference type="AlphaFoldDB" id="A0A166FF78"/>
<name>A0A166FF78_9AGAM</name>
<proteinExistence type="predicted"/>
<evidence type="ECO:0000256" key="1">
    <source>
        <dbReference type="SAM" id="Phobius"/>
    </source>
</evidence>
<accession>A0A166FF78</accession>
<feature type="transmembrane region" description="Helical" evidence="1">
    <location>
        <begin position="98"/>
        <end position="127"/>
    </location>
</feature>
<dbReference type="GO" id="GO:0006654">
    <property type="term" value="P:phosphatidic acid biosynthetic process"/>
    <property type="evidence" value="ECO:0007669"/>
    <property type="project" value="TreeGrafter"/>
</dbReference>
<feature type="transmembrane region" description="Helical" evidence="1">
    <location>
        <begin position="163"/>
        <end position="183"/>
    </location>
</feature>